<dbReference type="STRING" id="1891224.BBP83_00570"/>
<proteinExistence type="predicted"/>
<reference evidence="3 4" key="1">
    <citation type="submission" date="2016-07" db="EMBL/GenBank/DDBJ databases">
        <title>Acinetobacter sp. ANC 4603.</title>
        <authorList>
            <person name="Radolfova-Krizova L."/>
            <person name="Nemec A."/>
        </authorList>
    </citation>
    <scope>NUCLEOTIDE SEQUENCE [LARGE SCALE GENOMIC DNA]</scope>
    <source>
        <strain evidence="3 4">ANC 4603</strain>
    </source>
</reference>
<dbReference type="AlphaFoldDB" id="A0A1C3D1Z0"/>
<feature type="transmembrane region" description="Helical" evidence="2">
    <location>
        <begin position="237"/>
        <end position="257"/>
    </location>
</feature>
<feature type="transmembrane region" description="Helical" evidence="2">
    <location>
        <begin position="81"/>
        <end position="101"/>
    </location>
</feature>
<evidence type="ECO:0000256" key="1">
    <source>
        <dbReference type="ARBA" id="ARBA00022448"/>
    </source>
</evidence>
<keyword evidence="1" id="KW-0813">Transport</keyword>
<dbReference type="EMBL" id="MBDL01000001">
    <property type="protein sequence ID" value="ODA14807.1"/>
    <property type="molecule type" value="Genomic_DNA"/>
</dbReference>
<keyword evidence="2" id="KW-0812">Transmembrane</keyword>
<dbReference type="Proteomes" id="UP000186553">
    <property type="component" value="Unassembled WGS sequence"/>
</dbReference>
<feature type="transmembrane region" description="Helical" evidence="2">
    <location>
        <begin position="48"/>
        <end position="69"/>
    </location>
</feature>
<feature type="transmembrane region" description="Helical" evidence="2">
    <location>
        <begin position="107"/>
        <end position="130"/>
    </location>
</feature>
<keyword evidence="2" id="KW-1133">Transmembrane helix</keyword>
<dbReference type="RefSeq" id="WP_068885941.1">
    <property type="nucleotide sequence ID" value="NZ_CBCRUU010000003.1"/>
</dbReference>
<organism evidence="3 4">
    <name type="scientific">Acinetobacter celticus</name>
    <dbReference type="NCBI Taxonomy" id="1891224"/>
    <lineage>
        <taxon>Bacteria</taxon>
        <taxon>Pseudomonadati</taxon>
        <taxon>Pseudomonadota</taxon>
        <taxon>Gammaproteobacteria</taxon>
        <taxon>Moraxellales</taxon>
        <taxon>Moraxellaceae</taxon>
        <taxon>Acinetobacter</taxon>
    </lineage>
</organism>
<dbReference type="PANTHER" id="PTHR36838">
    <property type="entry name" value="AUXIN EFFLUX CARRIER FAMILY PROTEIN"/>
    <property type="match status" value="1"/>
</dbReference>
<feature type="transmembrane region" description="Helical" evidence="2">
    <location>
        <begin position="269"/>
        <end position="290"/>
    </location>
</feature>
<feature type="transmembrane region" description="Helical" evidence="2">
    <location>
        <begin position="215"/>
        <end position="231"/>
    </location>
</feature>
<dbReference type="PANTHER" id="PTHR36838:SF3">
    <property type="entry name" value="TRANSPORTER AUXIN EFFLUX CARRIER EC FAMILY"/>
    <property type="match status" value="1"/>
</dbReference>
<comment type="caution">
    <text evidence="3">The sequence shown here is derived from an EMBL/GenBank/DDBJ whole genome shotgun (WGS) entry which is preliminary data.</text>
</comment>
<accession>A0A1C3D1Z0</accession>
<feature type="transmembrane region" description="Helical" evidence="2">
    <location>
        <begin position="142"/>
        <end position="161"/>
    </location>
</feature>
<evidence type="ECO:0000313" key="4">
    <source>
        <dbReference type="Proteomes" id="UP000186553"/>
    </source>
</evidence>
<dbReference type="OrthoDB" id="358752at2"/>
<keyword evidence="4" id="KW-1185">Reference proteome</keyword>
<evidence type="ECO:0000313" key="3">
    <source>
        <dbReference type="EMBL" id="ODA14807.1"/>
    </source>
</evidence>
<keyword evidence="2" id="KW-0472">Membrane</keyword>
<gene>
    <name evidence="3" type="ORF">BBP83_00570</name>
</gene>
<evidence type="ECO:0000256" key="2">
    <source>
        <dbReference type="SAM" id="Phobius"/>
    </source>
</evidence>
<sequence>MALLLPMFGFLCGLGLASIPSTTALKAIFASLLARCFIPIVIVYNMVFYQAGSLSLMLFSFSVAILMFYTFKAIFKDKLRALCISYVNLAWLGFPFALALFGPEISAPMVALYVGGSIFGNIWAVTAVSSNAQSWVAITQKVALSPPVFALMIAGLFRAMGVQHLPEHGWIDWIYQGAKVGMSFTGMCVLGMWMRHTQVQWIDIKRSSQIFAMKLLCGLIICGLTYWLVPIPQIETYIGVMFLLFCLPPAANIVALETHYQGTGISAKYIASGTIVSCVVVSLYALFLHMV</sequence>
<protein>
    <submittedName>
        <fullName evidence="3">Permease</fullName>
    </submittedName>
</protein>
<feature type="transmembrane region" description="Helical" evidence="2">
    <location>
        <begin position="173"/>
        <end position="194"/>
    </location>
</feature>
<name>A0A1C3D1Z0_9GAMM</name>